<dbReference type="EMBL" id="JABBXH010000002">
    <property type="protein sequence ID" value="NMP31214.1"/>
    <property type="molecule type" value="Genomic_DNA"/>
</dbReference>
<name>A0A7Y0LBI6_9GAMM</name>
<reference evidence="1 2" key="1">
    <citation type="submission" date="2020-04" db="EMBL/GenBank/DDBJ databases">
        <title>Thalassotalea sp. M1531, isolated from the surface of marine red alga.</title>
        <authorList>
            <person name="Pang L."/>
            <person name="Lu D.-C."/>
        </authorList>
    </citation>
    <scope>NUCLEOTIDE SEQUENCE [LARGE SCALE GENOMIC DNA]</scope>
    <source>
        <strain evidence="1 2">M1531</strain>
    </source>
</reference>
<evidence type="ECO:0000313" key="1">
    <source>
        <dbReference type="EMBL" id="NMP31214.1"/>
    </source>
</evidence>
<comment type="caution">
    <text evidence="1">The sequence shown here is derived from an EMBL/GenBank/DDBJ whole genome shotgun (WGS) entry which is preliminary data.</text>
</comment>
<evidence type="ECO:0000313" key="2">
    <source>
        <dbReference type="Proteomes" id="UP000568664"/>
    </source>
</evidence>
<sequence>MSAAAIALSAYLTALGESIQDENQQRLALNETALNIEFHGAQILFSHQQWHILDNTVCYQHDRNSPAYSDCTIQAKSLFNQICSALSNRATSYWHHQKYKEMYCDAAVNFQPMVATISYGESTQMSAQEKKCNQLILKALVNKDEASIKEKNEACKGISKK</sequence>
<keyword evidence="2" id="KW-1185">Reference proteome</keyword>
<gene>
    <name evidence="1" type="ORF">HII17_06545</name>
</gene>
<dbReference type="AlphaFoldDB" id="A0A7Y0LBI6"/>
<protein>
    <submittedName>
        <fullName evidence="1">Uncharacterized protein</fullName>
    </submittedName>
</protein>
<dbReference type="RefSeq" id="WP_169074544.1">
    <property type="nucleotide sequence ID" value="NZ_JABBXH010000002.1"/>
</dbReference>
<proteinExistence type="predicted"/>
<organism evidence="1 2">
    <name type="scientific">Thalassotalea algicola</name>
    <dbReference type="NCBI Taxonomy" id="2716224"/>
    <lineage>
        <taxon>Bacteria</taxon>
        <taxon>Pseudomonadati</taxon>
        <taxon>Pseudomonadota</taxon>
        <taxon>Gammaproteobacteria</taxon>
        <taxon>Alteromonadales</taxon>
        <taxon>Colwelliaceae</taxon>
        <taxon>Thalassotalea</taxon>
    </lineage>
</organism>
<accession>A0A7Y0LBI6</accession>
<dbReference type="Proteomes" id="UP000568664">
    <property type="component" value="Unassembled WGS sequence"/>
</dbReference>